<comment type="similarity">
    <text evidence="1">Belongs to the UPF0065 (bug) family.</text>
</comment>
<dbReference type="SUPFAM" id="SSF53850">
    <property type="entry name" value="Periplasmic binding protein-like II"/>
    <property type="match status" value="1"/>
</dbReference>
<dbReference type="InterPro" id="IPR006311">
    <property type="entry name" value="TAT_signal"/>
</dbReference>
<dbReference type="InterPro" id="IPR005064">
    <property type="entry name" value="BUG"/>
</dbReference>
<dbReference type="PANTHER" id="PTHR42928:SF5">
    <property type="entry name" value="BLR1237 PROTEIN"/>
    <property type="match status" value="1"/>
</dbReference>
<evidence type="ECO:0000256" key="1">
    <source>
        <dbReference type="ARBA" id="ARBA00006987"/>
    </source>
</evidence>
<dbReference type="Gene3D" id="3.40.190.150">
    <property type="entry name" value="Bordetella uptake gene, domain 1"/>
    <property type="match status" value="1"/>
</dbReference>
<accession>A0ABS5Q9P7</accession>
<dbReference type="RefSeq" id="WP_213669046.1">
    <property type="nucleotide sequence ID" value="NZ_JAHCDA010000001.1"/>
</dbReference>
<dbReference type="Gene3D" id="3.40.190.10">
    <property type="entry name" value="Periplasmic binding protein-like II"/>
    <property type="match status" value="1"/>
</dbReference>
<dbReference type="PANTHER" id="PTHR42928">
    <property type="entry name" value="TRICARBOXYLATE-BINDING PROTEIN"/>
    <property type="match status" value="1"/>
</dbReference>
<dbReference type="CDD" id="cd07012">
    <property type="entry name" value="PBP2_Bug_TTT"/>
    <property type="match status" value="1"/>
</dbReference>
<dbReference type="Pfam" id="PF03401">
    <property type="entry name" value="TctC"/>
    <property type="match status" value="1"/>
</dbReference>
<sequence>MRSNPPSAPGRRQLILAAGGLLAAPAVVSGARAQVPAYPTRPLRLIVPFPPAGAADVLGRVLAEMARPLLGQTIVVENRAGGGGSIGTEATTRAPADGYTFLLGNQSTNAINPEIKRLTYDPATALVPLAAVGNVSNVLYARAGLPVRNLAELVTLAKARPGALTYGTAGMGSSTHLAMLLLESQAGIELTHVPYQGTSPATAAVLAGQIDMMFDTVPTALPHIHGGSVTPIAVTSRGRHARLPEVPSFAESGYPDYEAVLFYALFGPAGLPEAIVTRLGDAMEATIALPAVRAKLAEIGADPLPVRRQDLAAHIAADRARWAGVIRRAGLTLE</sequence>
<dbReference type="InterPro" id="IPR042100">
    <property type="entry name" value="Bug_dom1"/>
</dbReference>
<evidence type="ECO:0000313" key="2">
    <source>
        <dbReference type="EMBL" id="MBS7810426.1"/>
    </source>
</evidence>
<gene>
    <name evidence="2" type="ORF">KHU32_05725</name>
</gene>
<proteinExistence type="inferred from homology"/>
<organism evidence="2 3">
    <name type="scientific">Roseococcus pinisoli</name>
    <dbReference type="NCBI Taxonomy" id="2835040"/>
    <lineage>
        <taxon>Bacteria</taxon>
        <taxon>Pseudomonadati</taxon>
        <taxon>Pseudomonadota</taxon>
        <taxon>Alphaproteobacteria</taxon>
        <taxon>Acetobacterales</taxon>
        <taxon>Roseomonadaceae</taxon>
        <taxon>Roseococcus</taxon>
    </lineage>
</organism>
<keyword evidence="3" id="KW-1185">Reference proteome</keyword>
<protein>
    <submittedName>
        <fullName evidence="2">Tripartite tricarboxylate transporter substrate binding protein</fullName>
    </submittedName>
</protein>
<comment type="caution">
    <text evidence="2">The sequence shown here is derived from an EMBL/GenBank/DDBJ whole genome shotgun (WGS) entry which is preliminary data.</text>
</comment>
<evidence type="ECO:0000313" key="3">
    <source>
        <dbReference type="Proteomes" id="UP000766336"/>
    </source>
</evidence>
<dbReference type="EMBL" id="JAHCDA010000001">
    <property type="protein sequence ID" value="MBS7810426.1"/>
    <property type="molecule type" value="Genomic_DNA"/>
</dbReference>
<dbReference type="Proteomes" id="UP000766336">
    <property type="component" value="Unassembled WGS sequence"/>
</dbReference>
<dbReference type="PIRSF" id="PIRSF017082">
    <property type="entry name" value="YflP"/>
    <property type="match status" value="1"/>
</dbReference>
<dbReference type="PROSITE" id="PS51318">
    <property type="entry name" value="TAT"/>
    <property type="match status" value="1"/>
</dbReference>
<reference evidence="2 3" key="1">
    <citation type="submission" date="2021-05" db="EMBL/GenBank/DDBJ databases">
        <title>Roseococcus sp. XZZS9, whole genome shotgun sequencing project.</title>
        <authorList>
            <person name="Zhao G."/>
            <person name="Shen L."/>
        </authorList>
    </citation>
    <scope>NUCLEOTIDE SEQUENCE [LARGE SCALE GENOMIC DNA]</scope>
    <source>
        <strain evidence="2 3">XZZS9</strain>
    </source>
</reference>
<name>A0ABS5Q9P7_9PROT</name>